<dbReference type="EC" id="2.6.1.1" evidence="7"/>
<dbReference type="GO" id="GO:0030170">
    <property type="term" value="F:pyridoxal phosphate binding"/>
    <property type="evidence" value="ECO:0007669"/>
    <property type="project" value="InterPro"/>
</dbReference>
<evidence type="ECO:0000256" key="1">
    <source>
        <dbReference type="ARBA" id="ARBA00001933"/>
    </source>
</evidence>
<dbReference type="InterPro" id="IPR015421">
    <property type="entry name" value="PyrdxlP-dep_Trfase_major"/>
</dbReference>
<dbReference type="InterPro" id="IPR004839">
    <property type="entry name" value="Aminotransferase_I/II_large"/>
</dbReference>
<feature type="domain" description="Aminotransferase class I/classII large" evidence="6">
    <location>
        <begin position="41"/>
        <end position="336"/>
    </location>
</feature>
<dbReference type="PANTHER" id="PTHR46383:SF1">
    <property type="entry name" value="ASPARTATE AMINOTRANSFERASE"/>
    <property type="match status" value="1"/>
</dbReference>
<dbReference type="CDD" id="cd00609">
    <property type="entry name" value="AAT_like"/>
    <property type="match status" value="1"/>
</dbReference>
<comment type="cofactor">
    <cofactor evidence="1">
        <name>pyridoxal 5'-phosphate</name>
        <dbReference type="ChEBI" id="CHEBI:597326"/>
    </cofactor>
</comment>
<dbReference type="SUPFAM" id="SSF53383">
    <property type="entry name" value="PLP-dependent transferases"/>
    <property type="match status" value="1"/>
</dbReference>
<dbReference type="AlphaFoldDB" id="A0A378X7A8"/>
<name>A0A378X7A8_9NOCA</name>
<evidence type="ECO:0000256" key="5">
    <source>
        <dbReference type="ARBA" id="ARBA00022898"/>
    </source>
</evidence>
<keyword evidence="4 7" id="KW-0808">Transferase</keyword>
<evidence type="ECO:0000313" key="8">
    <source>
        <dbReference type="Proteomes" id="UP000255082"/>
    </source>
</evidence>
<evidence type="ECO:0000256" key="4">
    <source>
        <dbReference type="ARBA" id="ARBA00022679"/>
    </source>
</evidence>
<accession>A0A378X7A8</accession>
<dbReference type="InterPro" id="IPR050596">
    <property type="entry name" value="AspAT/PAT-like"/>
</dbReference>
<evidence type="ECO:0000313" key="7">
    <source>
        <dbReference type="EMBL" id="SUA48665.1"/>
    </source>
</evidence>
<dbReference type="RefSeq" id="WP_062968631.1">
    <property type="nucleotide sequence ID" value="NZ_JAJFOE010000002.1"/>
</dbReference>
<dbReference type="Pfam" id="PF00155">
    <property type="entry name" value="Aminotran_1_2"/>
    <property type="match status" value="1"/>
</dbReference>
<dbReference type="PANTHER" id="PTHR46383">
    <property type="entry name" value="ASPARTATE AMINOTRANSFERASE"/>
    <property type="match status" value="1"/>
</dbReference>
<dbReference type="EMBL" id="UGRU01000001">
    <property type="protein sequence ID" value="SUA48665.1"/>
    <property type="molecule type" value="Genomic_DNA"/>
</dbReference>
<keyword evidence="5" id="KW-0663">Pyridoxal phosphate</keyword>
<dbReference type="GO" id="GO:0006520">
    <property type="term" value="P:amino acid metabolic process"/>
    <property type="evidence" value="ECO:0007669"/>
    <property type="project" value="InterPro"/>
</dbReference>
<evidence type="ECO:0000256" key="2">
    <source>
        <dbReference type="ARBA" id="ARBA00007441"/>
    </source>
</evidence>
<dbReference type="InterPro" id="IPR015424">
    <property type="entry name" value="PyrdxlP-dep_Trfase"/>
</dbReference>
<gene>
    <name evidence="7" type="primary">aspC_3</name>
    <name evidence="7" type="ORF">NCTC13184_07220</name>
</gene>
<dbReference type="Proteomes" id="UP000255082">
    <property type="component" value="Unassembled WGS sequence"/>
</dbReference>
<comment type="similarity">
    <text evidence="2">Belongs to the class-I pyridoxal-phosphate-dependent aminotransferase family.</text>
</comment>
<keyword evidence="3 7" id="KW-0032">Aminotransferase</keyword>
<proteinExistence type="inferred from homology"/>
<evidence type="ECO:0000259" key="6">
    <source>
        <dbReference type="Pfam" id="PF00155"/>
    </source>
</evidence>
<protein>
    <submittedName>
        <fullName evidence="7">Aspartate aminotransferase</fullName>
        <ecNumber evidence="7">2.6.1.1</ecNumber>
    </submittedName>
</protein>
<sequence length="339" mass="35435">MNTLSCRARGVIAYGYNDFPVLAGQLDLRGDNMPALAPTPLQIHHDLADYGDVAGDAALRARLAELFGVGADQVLITAGGSEALSLALLCIADPGAPVHIPRPAFPGFEQLAGLLGLSVVSYPVPGPVPVRGRTPLVVCTPHNPTGLVTAPCGAGGGDGWVIWDLSHTSPASDLLTAFTTELGPADIVVYSLSKLLRLPGARVGCLIATDLDLIAAASRAKTHLSMSTSQPGQHAALRVLRNPETAEELARRTARLAARRKRIMEAIGSSQSLRADPALDGTHLYVHTHDGSDAWQRLQQAGVVGIPGPVFHGQTSAVRLCIAQPSNVIDQAATRIQAL</sequence>
<evidence type="ECO:0000256" key="3">
    <source>
        <dbReference type="ARBA" id="ARBA00022576"/>
    </source>
</evidence>
<dbReference type="Gene3D" id="3.40.640.10">
    <property type="entry name" value="Type I PLP-dependent aspartate aminotransferase-like (Major domain)"/>
    <property type="match status" value="2"/>
</dbReference>
<reference evidence="7 8" key="1">
    <citation type="submission" date="2018-06" db="EMBL/GenBank/DDBJ databases">
        <authorList>
            <consortium name="Pathogen Informatics"/>
            <person name="Doyle S."/>
        </authorList>
    </citation>
    <scope>NUCLEOTIDE SEQUENCE [LARGE SCALE GENOMIC DNA]</scope>
    <source>
        <strain evidence="7 8">NCTC13184</strain>
    </source>
</reference>
<organism evidence="7 8">
    <name type="scientific">Nocardia africana</name>
    <dbReference type="NCBI Taxonomy" id="134964"/>
    <lineage>
        <taxon>Bacteria</taxon>
        <taxon>Bacillati</taxon>
        <taxon>Actinomycetota</taxon>
        <taxon>Actinomycetes</taxon>
        <taxon>Mycobacteriales</taxon>
        <taxon>Nocardiaceae</taxon>
        <taxon>Nocardia</taxon>
    </lineage>
</organism>
<dbReference type="GO" id="GO:0004069">
    <property type="term" value="F:L-aspartate:2-oxoglutarate aminotransferase activity"/>
    <property type="evidence" value="ECO:0007669"/>
    <property type="project" value="UniProtKB-EC"/>
</dbReference>